<evidence type="ECO:0000313" key="8">
    <source>
        <dbReference type="EMBL" id="SMQ65295.1"/>
    </source>
</evidence>
<dbReference type="EMBL" id="FXWH01000001">
    <property type="protein sequence ID" value="SMQ65295.1"/>
    <property type="molecule type" value="Genomic_DNA"/>
</dbReference>
<keyword evidence="1" id="KW-0602">Photosynthesis</keyword>
<dbReference type="Gene3D" id="2.130.10.10">
    <property type="entry name" value="YVTN repeat-like/Quinoprotein amine dehydrogenase"/>
    <property type="match status" value="1"/>
</dbReference>
<feature type="coiled-coil region" evidence="4">
    <location>
        <begin position="123"/>
        <end position="150"/>
    </location>
</feature>
<feature type="domain" description="Sortilin N-terminal" evidence="7">
    <location>
        <begin position="203"/>
        <end position="304"/>
    </location>
</feature>
<dbReference type="AlphaFoldDB" id="A0A1Y6ERG3"/>
<dbReference type="Proteomes" id="UP000194450">
    <property type="component" value="Unassembled WGS sequence"/>
</dbReference>
<accession>A0A1Y6ERG3</accession>
<evidence type="ECO:0000259" key="7">
    <source>
        <dbReference type="Pfam" id="PF15902"/>
    </source>
</evidence>
<keyword evidence="9" id="KW-1185">Reference proteome</keyword>
<sequence>MLKPVKYLFCVAALAASSSYAAPTNTSYEVIEEPAMRAPEATSAAMLKLAQTDERTFAVGDYGIVLFRDNQDAQWQQAEVDTSVLLTSVDFADNQHGWAVGHHGVIIHTNDAGETWQRQLDGFDILELQKVAFEQQLQEFEAELETADDATAEELAFEIENIEYELESLAFALESEGPTRPLLSVFAINKDEILVAAAYGLMLKSSDGGASWQVISNRLDNERGYHYNAFAYDGTYTYVAAESGTFYRSPDRGESWEQVDFPYNGSLFGAHIDNNNRLWVYGLRGNVFYSDDQAESFTRVTAGTRVNLSGSTLTAKGNSVVVGHSGVIAIFNPNGTLIQLTEHVSGDVLTDVVAHDDGSFTLVGQGGLLSFIAPALPVETAPANEQTPAPTAAQGQE</sequence>
<reference evidence="9" key="1">
    <citation type="submission" date="2017-04" db="EMBL/GenBank/DDBJ databases">
        <authorList>
            <person name="Varghese N."/>
            <person name="Submissions S."/>
        </authorList>
    </citation>
    <scope>NUCLEOTIDE SEQUENCE [LARGE SCALE GENOMIC DNA]</scope>
</reference>
<evidence type="ECO:0000256" key="2">
    <source>
        <dbReference type="ARBA" id="ARBA00022737"/>
    </source>
</evidence>
<evidence type="ECO:0000256" key="5">
    <source>
        <dbReference type="SAM" id="SignalP"/>
    </source>
</evidence>
<evidence type="ECO:0000256" key="1">
    <source>
        <dbReference type="ARBA" id="ARBA00022531"/>
    </source>
</evidence>
<keyword evidence="4" id="KW-0175">Coiled coil</keyword>
<gene>
    <name evidence="8" type="ORF">SAMN06297229_1232</name>
</gene>
<organism evidence="8 9">
    <name type="scientific">Pseudidiomarina planktonica</name>
    <dbReference type="NCBI Taxonomy" id="1323738"/>
    <lineage>
        <taxon>Bacteria</taxon>
        <taxon>Pseudomonadati</taxon>
        <taxon>Pseudomonadota</taxon>
        <taxon>Gammaproteobacteria</taxon>
        <taxon>Alteromonadales</taxon>
        <taxon>Idiomarinaceae</taxon>
        <taxon>Pseudidiomarina</taxon>
    </lineage>
</organism>
<dbReference type="PANTHER" id="PTHR47199:SF2">
    <property type="entry name" value="PHOTOSYSTEM II STABILITY_ASSEMBLY FACTOR HCF136, CHLOROPLASTIC"/>
    <property type="match status" value="1"/>
</dbReference>
<dbReference type="GO" id="GO:0009523">
    <property type="term" value="C:photosystem II"/>
    <property type="evidence" value="ECO:0007669"/>
    <property type="project" value="UniProtKB-KW"/>
</dbReference>
<dbReference type="Pfam" id="PF15902">
    <property type="entry name" value="Sortilin-Vps10"/>
    <property type="match status" value="1"/>
</dbReference>
<evidence type="ECO:0000256" key="4">
    <source>
        <dbReference type="SAM" id="Coils"/>
    </source>
</evidence>
<feature type="chain" id="PRO_5012464272" evidence="5">
    <location>
        <begin position="22"/>
        <end position="397"/>
    </location>
</feature>
<keyword evidence="3" id="KW-0604">Photosystem II</keyword>
<protein>
    <submittedName>
        <fullName evidence="8">Uncharacterized protein</fullName>
    </submittedName>
</protein>
<dbReference type="Pfam" id="PF14870">
    <property type="entry name" value="PSII_BNR"/>
    <property type="match status" value="1"/>
</dbReference>
<feature type="domain" description="Photosynthesis system II assembly factor Ycf48/Hcf136-like" evidence="6">
    <location>
        <begin position="71"/>
        <end position="133"/>
    </location>
</feature>
<keyword evidence="2" id="KW-0677">Repeat</keyword>
<evidence type="ECO:0000259" key="6">
    <source>
        <dbReference type="Pfam" id="PF14870"/>
    </source>
</evidence>
<dbReference type="InterPro" id="IPR031778">
    <property type="entry name" value="Sortilin_N"/>
</dbReference>
<dbReference type="InterPro" id="IPR015943">
    <property type="entry name" value="WD40/YVTN_repeat-like_dom_sf"/>
</dbReference>
<dbReference type="SUPFAM" id="SSF110296">
    <property type="entry name" value="Oligoxyloglucan reducing end-specific cellobiohydrolase"/>
    <property type="match status" value="1"/>
</dbReference>
<dbReference type="PANTHER" id="PTHR47199">
    <property type="entry name" value="PHOTOSYSTEM II STABILITY/ASSEMBLY FACTOR HCF136, CHLOROPLASTIC"/>
    <property type="match status" value="1"/>
</dbReference>
<dbReference type="GO" id="GO:0015979">
    <property type="term" value="P:photosynthesis"/>
    <property type="evidence" value="ECO:0007669"/>
    <property type="project" value="UniProtKB-KW"/>
</dbReference>
<proteinExistence type="predicted"/>
<dbReference type="OrthoDB" id="9813892at2"/>
<keyword evidence="5" id="KW-0732">Signal</keyword>
<evidence type="ECO:0000313" key="9">
    <source>
        <dbReference type="Proteomes" id="UP000194450"/>
    </source>
</evidence>
<dbReference type="RefSeq" id="WP_086434333.1">
    <property type="nucleotide sequence ID" value="NZ_FXWH01000001.1"/>
</dbReference>
<dbReference type="InterPro" id="IPR028203">
    <property type="entry name" value="PSII_CF48-like_dom"/>
</dbReference>
<name>A0A1Y6ERG3_9GAMM</name>
<evidence type="ECO:0000256" key="3">
    <source>
        <dbReference type="ARBA" id="ARBA00023276"/>
    </source>
</evidence>
<feature type="signal peptide" evidence="5">
    <location>
        <begin position="1"/>
        <end position="21"/>
    </location>
</feature>